<dbReference type="Proteomes" id="UP000499080">
    <property type="component" value="Unassembled WGS sequence"/>
</dbReference>
<proteinExistence type="predicted"/>
<comment type="caution">
    <text evidence="2">Lacks conserved residue(s) required for the propagation of feature annotation.</text>
</comment>
<gene>
    <name evidence="5" type="ORF">AVEN_219066_1</name>
</gene>
<dbReference type="OrthoDB" id="6427765at2759"/>
<keyword evidence="2" id="KW-0768">Sushi</keyword>
<dbReference type="InterPro" id="IPR035976">
    <property type="entry name" value="Sushi/SCR/CCP_sf"/>
</dbReference>
<comment type="caution">
    <text evidence="5">The sequence shown here is derived from an EMBL/GenBank/DDBJ whole genome shotgun (WGS) entry which is preliminary data.</text>
</comment>
<dbReference type="SMART" id="SM00032">
    <property type="entry name" value="CCP"/>
    <property type="match status" value="2"/>
</dbReference>
<sequence>MGTLSMPIDEAAETPNVPRELQIASPFDISPVPNIKKRTTTRGRKETRSSLITGSPYKDQLAKSLEKSAPKKTSLSVSGVRNRPGGRGGKTNGLQKKKIRPTKRYDSSSDSSDYYDPPLVNSDDDSNLDVNDRDKPDSRKATCIFFDEKFSEGTREEVWVKCVMCQMLAHLDCAGAETASFVCDFSCPPPDFPERGRYNPEYAEYEVGLTIFYSCSAGLLIYFDEKYAIFYGQKPVTCQSNGKWSGGTPFCDIPAKLRNLISSSKADSKKSLVVDGKRSTCFRIRNVTEEFLRFSLDREANPFAIQMFYAEGRSILNITFPPFKGFLVREAHIGKNEDFFSFKNYPYKTENMNIQVFPAPDSSLSLCEIELYVKDDEWCYQPPQNFIPNGQLEVSRSKAVLHCKLGFKEKDGRKVYATCENNTWSYLSLQCIGFIANAESEELREGIIDLEPLETLLQIANEKGCSVNEFKAFVNINNCIAICSQANIKALTSEFLEEKQSSSGEDSDVENIDHTPPNKTETIEALEKV</sequence>
<evidence type="ECO:0000256" key="1">
    <source>
        <dbReference type="ARBA" id="ARBA00023157"/>
    </source>
</evidence>
<keyword evidence="6" id="KW-1185">Reference proteome</keyword>
<evidence type="ECO:0000256" key="2">
    <source>
        <dbReference type="PROSITE-ProRule" id="PRU00302"/>
    </source>
</evidence>
<feature type="region of interest" description="Disordered" evidence="3">
    <location>
        <begin position="499"/>
        <end position="529"/>
    </location>
</feature>
<name>A0A4Y2GBZ5_ARAVE</name>
<dbReference type="Pfam" id="PF00084">
    <property type="entry name" value="Sushi"/>
    <property type="match status" value="1"/>
</dbReference>
<dbReference type="Gene3D" id="2.10.70.10">
    <property type="entry name" value="Complement Module, domain 1"/>
    <property type="match status" value="1"/>
</dbReference>
<evidence type="ECO:0000313" key="6">
    <source>
        <dbReference type="Proteomes" id="UP000499080"/>
    </source>
</evidence>
<dbReference type="CDD" id="cd00033">
    <property type="entry name" value="CCP"/>
    <property type="match status" value="1"/>
</dbReference>
<accession>A0A4Y2GBZ5</accession>
<protein>
    <recommendedName>
        <fullName evidence="4">Sushi domain-containing protein</fullName>
    </recommendedName>
</protein>
<keyword evidence="1" id="KW-1015">Disulfide bond</keyword>
<organism evidence="5 6">
    <name type="scientific">Araneus ventricosus</name>
    <name type="common">Orbweaver spider</name>
    <name type="synonym">Epeira ventricosa</name>
    <dbReference type="NCBI Taxonomy" id="182803"/>
    <lineage>
        <taxon>Eukaryota</taxon>
        <taxon>Metazoa</taxon>
        <taxon>Ecdysozoa</taxon>
        <taxon>Arthropoda</taxon>
        <taxon>Chelicerata</taxon>
        <taxon>Arachnida</taxon>
        <taxon>Araneae</taxon>
        <taxon>Araneomorphae</taxon>
        <taxon>Entelegynae</taxon>
        <taxon>Araneoidea</taxon>
        <taxon>Araneidae</taxon>
        <taxon>Araneus</taxon>
    </lineage>
</organism>
<evidence type="ECO:0000313" key="5">
    <source>
        <dbReference type="EMBL" id="GBM50296.1"/>
    </source>
</evidence>
<feature type="domain" description="Sushi" evidence="4">
    <location>
        <begin position="185"/>
        <end position="253"/>
    </location>
</feature>
<evidence type="ECO:0000259" key="4">
    <source>
        <dbReference type="PROSITE" id="PS50923"/>
    </source>
</evidence>
<evidence type="ECO:0000256" key="3">
    <source>
        <dbReference type="SAM" id="MobiDB-lite"/>
    </source>
</evidence>
<reference evidence="5 6" key="1">
    <citation type="journal article" date="2019" name="Sci. Rep.">
        <title>Orb-weaving spider Araneus ventricosus genome elucidates the spidroin gene catalogue.</title>
        <authorList>
            <person name="Kono N."/>
            <person name="Nakamura H."/>
            <person name="Ohtoshi R."/>
            <person name="Moran D.A.P."/>
            <person name="Shinohara A."/>
            <person name="Yoshida Y."/>
            <person name="Fujiwara M."/>
            <person name="Mori M."/>
            <person name="Tomita M."/>
            <person name="Arakawa K."/>
        </authorList>
    </citation>
    <scope>NUCLEOTIDE SEQUENCE [LARGE SCALE GENOMIC DNA]</scope>
</reference>
<dbReference type="EMBL" id="BGPR01001292">
    <property type="protein sequence ID" value="GBM50296.1"/>
    <property type="molecule type" value="Genomic_DNA"/>
</dbReference>
<dbReference type="InterPro" id="IPR000436">
    <property type="entry name" value="Sushi_SCR_CCP_dom"/>
</dbReference>
<feature type="region of interest" description="Disordered" evidence="3">
    <location>
        <begin position="1"/>
        <end position="135"/>
    </location>
</feature>
<dbReference type="SUPFAM" id="SSF57535">
    <property type="entry name" value="Complement control module/SCR domain"/>
    <property type="match status" value="1"/>
</dbReference>
<feature type="compositionally biased region" description="Basic and acidic residues" evidence="3">
    <location>
        <begin position="60"/>
        <end position="69"/>
    </location>
</feature>
<dbReference type="PROSITE" id="PS50923">
    <property type="entry name" value="SUSHI"/>
    <property type="match status" value="1"/>
</dbReference>
<feature type="compositionally biased region" description="Low complexity" evidence="3">
    <location>
        <begin position="108"/>
        <end position="121"/>
    </location>
</feature>
<dbReference type="AlphaFoldDB" id="A0A4Y2GBZ5"/>